<dbReference type="EMBL" id="GL883097">
    <property type="protein sequence ID" value="EGG09449.1"/>
    <property type="molecule type" value="Genomic_DNA"/>
</dbReference>
<feature type="compositionally biased region" description="Polar residues" evidence="2">
    <location>
        <begin position="64"/>
        <end position="73"/>
    </location>
</feature>
<reference evidence="4" key="1">
    <citation type="journal article" date="2011" name="Proc. Natl. Acad. Sci. U.S.A.">
        <title>Obligate biotrophy features unraveled by the genomic analysis of rust fungi.</title>
        <authorList>
            <person name="Duplessis S."/>
            <person name="Cuomo C.A."/>
            <person name="Lin Y.-C."/>
            <person name="Aerts A."/>
            <person name="Tisserant E."/>
            <person name="Veneault-Fourrey C."/>
            <person name="Joly D.L."/>
            <person name="Hacquard S."/>
            <person name="Amselem J."/>
            <person name="Cantarel B.L."/>
            <person name="Chiu R."/>
            <person name="Coutinho P.M."/>
            <person name="Feau N."/>
            <person name="Field M."/>
            <person name="Frey P."/>
            <person name="Gelhaye E."/>
            <person name="Goldberg J."/>
            <person name="Grabherr M.G."/>
            <person name="Kodira C.D."/>
            <person name="Kohler A."/>
            <person name="Kuees U."/>
            <person name="Lindquist E.A."/>
            <person name="Lucas S.M."/>
            <person name="Mago R."/>
            <person name="Mauceli E."/>
            <person name="Morin E."/>
            <person name="Murat C."/>
            <person name="Pangilinan J.L."/>
            <person name="Park R."/>
            <person name="Pearson M."/>
            <person name="Quesneville H."/>
            <person name="Rouhier N."/>
            <person name="Sakthikumar S."/>
            <person name="Salamov A.A."/>
            <person name="Schmutz J."/>
            <person name="Selles B."/>
            <person name="Shapiro H."/>
            <person name="Tanguay P."/>
            <person name="Tuskan G.A."/>
            <person name="Henrissat B."/>
            <person name="Van de Peer Y."/>
            <person name="Rouze P."/>
            <person name="Ellis J.G."/>
            <person name="Dodds P.N."/>
            <person name="Schein J.E."/>
            <person name="Zhong S."/>
            <person name="Hamelin R.C."/>
            <person name="Grigoriev I.V."/>
            <person name="Szabo L.J."/>
            <person name="Martin F."/>
        </authorList>
    </citation>
    <scope>NUCLEOTIDE SEQUENCE [LARGE SCALE GENOMIC DNA]</scope>
    <source>
        <strain evidence="4">98AG31 / pathotype 3-4-7</strain>
    </source>
</reference>
<feature type="region of interest" description="Disordered" evidence="2">
    <location>
        <begin position="64"/>
        <end position="115"/>
    </location>
</feature>
<feature type="compositionally biased region" description="Low complexity" evidence="2">
    <location>
        <begin position="180"/>
        <end position="191"/>
    </location>
</feature>
<feature type="coiled-coil region" evidence="1">
    <location>
        <begin position="314"/>
        <end position="386"/>
    </location>
</feature>
<gene>
    <name evidence="3" type="ORF">MELLADRAFT_61141</name>
</gene>
<protein>
    <submittedName>
        <fullName evidence="3">Uncharacterized protein</fullName>
    </submittedName>
</protein>
<evidence type="ECO:0000256" key="2">
    <source>
        <dbReference type="SAM" id="MobiDB-lite"/>
    </source>
</evidence>
<feature type="region of interest" description="Disordered" evidence="2">
    <location>
        <begin position="422"/>
        <end position="448"/>
    </location>
</feature>
<dbReference type="InParanoid" id="F4RDS2"/>
<keyword evidence="4" id="KW-1185">Reference proteome</keyword>
<name>F4RDS2_MELLP</name>
<evidence type="ECO:0000313" key="4">
    <source>
        <dbReference type="Proteomes" id="UP000001072"/>
    </source>
</evidence>
<dbReference type="HOGENOM" id="CLU_049472_0_0_1"/>
<evidence type="ECO:0000256" key="1">
    <source>
        <dbReference type="SAM" id="Coils"/>
    </source>
</evidence>
<keyword evidence="1" id="KW-0175">Coiled coil</keyword>
<proteinExistence type="predicted"/>
<evidence type="ECO:0000313" key="3">
    <source>
        <dbReference type="EMBL" id="EGG09449.1"/>
    </source>
</evidence>
<feature type="compositionally biased region" description="Polar residues" evidence="2">
    <location>
        <begin position="432"/>
        <end position="442"/>
    </location>
</feature>
<feature type="region of interest" description="Disordered" evidence="2">
    <location>
        <begin position="135"/>
        <end position="192"/>
    </location>
</feature>
<dbReference type="AlphaFoldDB" id="F4RDS2"/>
<dbReference type="VEuPathDB" id="FungiDB:MELLADRAFT_61141"/>
<sequence>MFGTTSRGNSEVVLDPDNPSVNKQTMLDWLRINHPMTPISSKAKRAEVANIVREVQPHLFGVRNSPSLASTHPVTYPPLENLQVSSPMAEKPSGGSASLRKRSPPQEAEVPYKQIGNMIVIPPKRSRLDLEAKKHVGADEGSKMLQKKKLAGRPKPSKTKTARPANPNVLIDWTYTPPQSSSHISSISSLSNDDERRELEGLKQLLSTAPLVGQNRPSENRVSPIAPETKPENDLVNTHASNGPSIPNLPISTPKVHVKDTKDPISDEADLIQFSDTEVFEVGNLVIGRDIPAIQFQEANCPNKKTGVDIFQEEQRREERVRTLEERLAQLESTIEVLEKRVSATPIQELQEQANADKIDRQTSLLEQARDDISALERQVDSLQFDTIDLQTKLDIAFDTIHAHRRVLKKILGPDSGIDIEAEYDSDHDNDQSQPNHTNLCTNDHPDI</sequence>
<dbReference type="Proteomes" id="UP000001072">
    <property type="component" value="Unassembled WGS sequence"/>
</dbReference>
<feature type="compositionally biased region" description="Basic residues" evidence="2">
    <location>
        <begin position="145"/>
        <end position="161"/>
    </location>
</feature>
<organism evidence="4">
    <name type="scientific">Melampsora larici-populina (strain 98AG31 / pathotype 3-4-7)</name>
    <name type="common">Poplar leaf rust fungus</name>
    <dbReference type="NCBI Taxonomy" id="747676"/>
    <lineage>
        <taxon>Eukaryota</taxon>
        <taxon>Fungi</taxon>
        <taxon>Dikarya</taxon>
        <taxon>Basidiomycota</taxon>
        <taxon>Pucciniomycotina</taxon>
        <taxon>Pucciniomycetes</taxon>
        <taxon>Pucciniales</taxon>
        <taxon>Melampsoraceae</taxon>
        <taxon>Melampsora</taxon>
    </lineage>
</organism>
<accession>F4RDS2</accession>
<dbReference type="KEGG" id="mlr:MELLADRAFT_61141"/>
<dbReference type="GeneID" id="18929676"/>
<dbReference type="RefSeq" id="XP_007407176.1">
    <property type="nucleotide sequence ID" value="XM_007407114.1"/>
</dbReference>